<accession>A0ACC0JQC1</accession>
<name>A0ACC0JQC1_CHOFU</name>
<protein>
    <submittedName>
        <fullName evidence="1">Uncharacterized protein</fullName>
    </submittedName>
</protein>
<comment type="caution">
    <text evidence="1">The sequence shown here is derived from an EMBL/GenBank/DDBJ whole genome shotgun (WGS) entry which is preliminary data.</text>
</comment>
<organism evidence="1 2">
    <name type="scientific">Choristoneura fumiferana</name>
    <name type="common">Spruce budworm moth</name>
    <name type="synonym">Archips fumiferana</name>
    <dbReference type="NCBI Taxonomy" id="7141"/>
    <lineage>
        <taxon>Eukaryota</taxon>
        <taxon>Metazoa</taxon>
        <taxon>Ecdysozoa</taxon>
        <taxon>Arthropoda</taxon>
        <taxon>Hexapoda</taxon>
        <taxon>Insecta</taxon>
        <taxon>Pterygota</taxon>
        <taxon>Neoptera</taxon>
        <taxon>Endopterygota</taxon>
        <taxon>Lepidoptera</taxon>
        <taxon>Glossata</taxon>
        <taxon>Ditrysia</taxon>
        <taxon>Tortricoidea</taxon>
        <taxon>Tortricidae</taxon>
        <taxon>Tortricinae</taxon>
        <taxon>Choristoneura</taxon>
    </lineage>
</organism>
<sequence>MSDDSRNSQSVVYGPRPTAILKTKSASFALKNLIILQDYHAVMCFVTCVSRCPAIYIPNFMTLIPVGFPTCAFCRAEIKPEFLDHPVLIQQMSDDTKENEPDFQWYYRGERGIMKYQHTSTVSNLLSCLSSWTRSFTEREPVDVVYLDYEKAFDKVPTTRLLQKLEFVGIRGKLLNWIEAFLRHTFRVRIGETLSEEREILSGVPQGSVLGPVLYIIYTFDLPCSLHCRISTFADDTKIFANPLLEFDDDLNTIADCMYCCANGWWRYDERSNFELETAFNLRVSEFSLRLAGADYIVNFQTMVQMRKGDRTKRRKVRRAAPTLPAKACYDVPGIKLGISTNALL</sequence>
<keyword evidence="2" id="KW-1185">Reference proteome</keyword>
<evidence type="ECO:0000313" key="1">
    <source>
        <dbReference type="EMBL" id="KAI8426269.1"/>
    </source>
</evidence>
<dbReference type="Proteomes" id="UP001064048">
    <property type="component" value="Chromosome 8"/>
</dbReference>
<evidence type="ECO:0000313" key="2">
    <source>
        <dbReference type="Proteomes" id="UP001064048"/>
    </source>
</evidence>
<reference evidence="1 2" key="1">
    <citation type="journal article" date="2022" name="Genome Biol. Evol.">
        <title>The Spruce Budworm Genome: Reconstructing the Evolutionary History of Antifreeze Proteins.</title>
        <authorList>
            <person name="Beliveau C."/>
            <person name="Gagne P."/>
            <person name="Picq S."/>
            <person name="Vernygora O."/>
            <person name="Keeling C.I."/>
            <person name="Pinkney K."/>
            <person name="Doucet D."/>
            <person name="Wen F."/>
            <person name="Johnston J.S."/>
            <person name="Maaroufi H."/>
            <person name="Boyle B."/>
            <person name="Laroche J."/>
            <person name="Dewar K."/>
            <person name="Juretic N."/>
            <person name="Blackburn G."/>
            <person name="Nisole A."/>
            <person name="Brunet B."/>
            <person name="Brandao M."/>
            <person name="Lumley L."/>
            <person name="Duan J."/>
            <person name="Quan G."/>
            <person name="Lucarotti C.J."/>
            <person name="Roe A.D."/>
            <person name="Sperling F.A.H."/>
            <person name="Levesque R.C."/>
            <person name="Cusson M."/>
        </authorList>
    </citation>
    <scope>NUCLEOTIDE SEQUENCE [LARGE SCALE GENOMIC DNA]</scope>
    <source>
        <strain evidence="1">Glfc:IPQL:Cfum</strain>
    </source>
</reference>
<proteinExistence type="predicted"/>
<gene>
    <name evidence="1" type="ORF">MSG28_005157</name>
</gene>
<dbReference type="EMBL" id="CM046108">
    <property type="protein sequence ID" value="KAI8426269.1"/>
    <property type="molecule type" value="Genomic_DNA"/>
</dbReference>